<dbReference type="RefSeq" id="WP_348736485.1">
    <property type="nucleotide sequence ID" value="NZ_CAXJRC010000001.1"/>
</dbReference>
<evidence type="ECO:0000313" key="2">
    <source>
        <dbReference type="Proteomes" id="UP001497602"/>
    </source>
</evidence>
<dbReference type="Pfam" id="PF00378">
    <property type="entry name" value="ECH_1"/>
    <property type="match status" value="1"/>
</dbReference>
<reference evidence="1 2" key="1">
    <citation type="submission" date="2024-05" db="EMBL/GenBank/DDBJ databases">
        <authorList>
            <person name="Duchaud E."/>
        </authorList>
    </citation>
    <scope>NUCLEOTIDE SEQUENCE [LARGE SCALE GENOMIC DNA]</scope>
    <source>
        <strain evidence="1">Ena-SAMPLE-TAB-13-05-2024-13:56:06:370-140305</strain>
    </source>
</reference>
<protein>
    <submittedName>
        <fullName evidence="1">DSF synthase</fullName>
    </submittedName>
</protein>
<dbReference type="PANTHER" id="PTHR11941">
    <property type="entry name" value="ENOYL-COA HYDRATASE-RELATED"/>
    <property type="match status" value="1"/>
</dbReference>
<organism evidence="1 2">
    <name type="scientific">Tenacibaculum vairaonense</name>
    <dbReference type="NCBI Taxonomy" id="3137860"/>
    <lineage>
        <taxon>Bacteria</taxon>
        <taxon>Pseudomonadati</taxon>
        <taxon>Bacteroidota</taxon>
        <taxon>Flavobacteriia</taxon>
        <taxon>Flavobacteriales</taxon>
        <taxon>Flavobacteriaceae</taxon>
        <taxon>Tenacibaculum</taxon>
    </lineage>
</organism>
<accession>A0ABM9PGS7</accession>
<dbReference type="InterPro" id="IPR029045">
    <property type="entry name" value="ClpP/crotonase-like_dom_sf"/>
</dbReference>
<dbReference type="CDD" id="cd06558">
    <property type="entry name" value="crotonase-like"/>
    <property type="match status" value="1"/>
</dbReference>
<dbReference type="EMBL" id="CAXJRC010000001">
    <property type="protein sequence ID" value="CAL2104813.1"/>
    <property type="molecule type" value="Genomic_DNA"/>
</dbReference>
<comment type="caution">
    <text evidence="1">The sequence shown here is derived from an EMBL/GenBank/DDBJ whole genome shotgun (WGS) entry which is preliminary data.</text>
</comment>
<dbReference type="Gene3D" id="3.90.226.10">
    <property type="entry name" value="2-enoyl-CoA Hydratase, Chain A, domain 1"/>
    <property type="match status" value="1"/>
</dbReference>
<name>A0ABM9PGS7_9FLAO</name>
<proteinExistence type="predicted"/>
<dbReference type="InterPro" id="IPR001753">
    <property type="entry name" value="Enoyl-CoA_hydra/iso"/>
</dbReference>
<keyword evidence="2" id="KW-1185">Reference proteome</keyword>
<dbReference type="Gene3D" id="6.20.390.30">
    <property type="match status" value="1"/>
</dbReference>
<dbReference type="SUPFAM" id="SSF52096">
    <property type="entry name" value="ClpP/crotonase"/>
    <property type="match status" value="1"/>
</dbReference>
<dbReference type="Proteomes" id="UP001497602">
    <property type="component" value="Unassembled WGS sequence"/>
</dbReference>
<gene>
    <name evidence="1" type="ORF">T190115A13A_100101</name>
</gene>
<sequence length="276" mass="32200">MLNQYKNIEVDYYPEYELVNWKIKTEGIPNFCIEALREFKRFSEDLKMMFSDNMYPLKYIVSSSTHNEVYNLGGDLPYFYESIKSKNKEKLKEYAHLCIDAIYNIYKSFDLPIINISLVEGNAYGGGFECVLAHDVVLANKKAKFCLPENKFNLFPGMGAYSFLCRKLNIKKATEILYSGAIYKARELEESGLIDTIFQEEESIKAIIKYINKNKSSFNFQYCHYQSIKKVFPLQKGELLDITDLWVNACLNMESKDLRRMELIINAQKRKLKITA</sequence>
<dbReference type="NCBIfam" id="NF006452">
    <property type="entry name" value="PRK08788.1"/>
    <property type="match status" value="1"/>
</dbReference>
<dbReference type="PANTHER" id="PTHR11941:SF54">
    <property type="entry name" value="ENOYL-COA HYDRATASE, MITOCHONDRIAL"/>
    <property type="match status" value="1"/>
</dbReference>
<evidence type="ECO:0000313" key="1">
    <source>
        <dbReference type="EMBL" id="CAL2104813.1"/>
    </source>
</evidence>